<dbReference type="Proteomes" id="UP000750711">
    <property type="component" value="Unassembled WGS sequence"/>
</dbReference>
<protein>
    <submittedName>
        <fullName evidence="2">Uncharacterized protein</fullName>
    </submittedName>
</protein>
<feature type="compositionally biased region" description="Polar residues" evidence="1">
    <location>
        <begin position="93"/>
        <end position="113"/>
    </location>
</feature>
<dbReference type="Gene3D" id="2.60.270.50">
    <property type="match status" value="1"/>
</dbReference>
<proteinExistence type="predicted"/>
<evidence type="ECO:0000256" key="1">
    <source>
        <dbReference type="SAM" id="MobiDB-lite"/>
    </source>
</evidence>
<comment type="caution">
    <text evidence="2">The sequence shown here is derived from an EMBL/GenBank/DDBJ whole genome shotgun (WGS) entry which is preliminary data.</text>
</comment>
<dbReference type="AlphaFoldDB" id="A0A9P8RSC1"/>
<accession>A0A9P8RSC1</accession>
<feature type="non-terminal residue" evidence="2">
    <location>
        <position position="113"/>
    </location>
</feature>
<feature type="region of interest" description="Disordered" evidence="1">
    <location>
        <begin position="86"/>
        <end position="113"/>
    </location>
</feature>
<sequence length="113" mass="11968">MSSYYTVLQIQNNLSGDLTSPNSQITGGKLVGRLPDTIGKGVTSAEIRIDADNADNGSNGKLIYQYTSGGTKTLSFVFKCDNSGKNVAKVDSSDPTSLETSTSPYSSTDHPLR</sequence>
<gene>
    <name evidence="2" type="ORF">GP486_001748</name>
</gene>
<evidence type="ECO:0000313" key="3">
    <source>
        <dbReference type="Proteomes" id="UP000750711"/>
    </source>
</evidence>
<evidence type="ECO:0000313" key="2">
    <source>
        <dbReference type="EMBL" id="KAH0564868.1"/>
    </source>
</evidence>
<dbReference type="EMBL" id="JAGHQM010000167">
    <property type="protein sequence ID" value="KAH0564868.1"/>
    <property type="molecule type" value="Genomic_DNA"/>
</dbReference>
<reference evidence="2" key="1">
    <citation type="submission" date="2021-03" db="EMBL/GenBank/DDBJ databases">
        <title>Comparative genomics and phylogenomic investigation of the class Geoglossomycetes provide insights into ecological specialization and systematics.</title>
        <authorList>
            <person name="Melie T."/>
            <person name="Pirro S."/>
            <person name="Miller A.N."/>
            <person name="Quandt A."/>
        </authorList>
    </citation>
    <scope>NUCLEOTIDE SEQUENCE</scope>
    <source>
        <strain evidence="2">CAQ_001_2017</strain>
    </source>
</reference>
<keyword evidence="3" id="KW-1185">Reference proteome</keyword>
<organism evidence="2 3">
    <name type="scientific">Trichoglossum hirsutum</name>
    <dbReference type="NCBI Taxonomy" id="265104"/>
    <lineage>
        <taxon>Eukaryota</taxon>
        <taxon>Fungi</taxon>
        <taxon>Dikarya</taxon>
        <taxon>Ascomycota</taxon>
        <taxon>Pezizomycotina</taxon>
        <taxon>Geoglossomycetes</taxon>
        <taxon>Geoglossales</taxon>
        <taxon>Geoglossaceae</taxon>
        <taxon>Trichoglossum</taxon>
    </lineage>
</organism>
<name>A0A9P8RSC1_9PEZI</name>